<protein>
    <submittedName>
        <fullName evidence="4">Uncharacterized protein</fullName>
    </submittedName>
</protein>
<dbReference type="PANTHER" id="PTHR21501:SF1">
    <property type="entry name" value="PROTEIN FAM-161"/>
    <property type="match status" value="1"/>
</dbReference>
<name>A0A8S4PFL0_OWEFU</name>
<feature type="compositionally biased region" description="Acidic residues" evidence="3">
    <location>
        <begin position="743"/>
        <end position="752"/>
    </location>
</feature>
<keyword evidence="2" id="KW-0175">Coiled coil</keyword>
<dbReference type="Pfam" id="PF10595">
    <property type="entry name" value="FAM161A_B"/>
    <property type="match status" value="1"/>
</dbReference>
<dbReference type="EMBL" id="CAIIXF020000008">
    <property type="protein sequence ID" value="CAH1792580.1"/>
    <property type="molecule type" value="Genomic_DNA"/>
</dbReference>
<feature type="compositionally biased region" description="Polar residues" evidence="3">
    <location>
        <begin position="561"/>
        <end position="574"/>
    </location>
</feature>
<comment type="similarity">
    <text evidence="1">Belongs to the FAM161 family.</text>
</comment>
<sequence>MATDHSLSMVTNSCIKQPVNPDTGLRTSLHERTLSGERVGSRNVETWVQNDSENRRRQKSKSKDKQEKFNMHIETQDQMIQDIATELGDLDDDNFYERLVQLKNDHKKTLSLCEELYNEKVNGHHNDSNEENYDPTYSTTSFDRHLSGSLNHGVRDSVRDMSASKPPRPPSAHSRPKSRSGVRSSKEAWLNSSQEYDSGSDIPLHESFRSEQSYLSDRYVPSAMARIDDMWENFSVEDYAPRERQAKPKQRRNSVTSSTSSTHSRRKEDAGRESLTDTSRWRHRITIPEPFKMTVRDVQKSKSKSKSVQEFEKEREEKERLEEEECQKKFKAQPVPANVYVPMYDELQEKQESRRQFIREMSQEILLSTQKPFKFSKREDDKKRIRQRTSSAPYAIQDTNKKTSKEFKAKPAPSAILDDSITERIQEEEEYRKIRVKMRAEEMLRASKLPPNMEARSKEITVGKLRKKLYAERAKKAHMTTEHKFRPKINPDIPDFEEQHRRMQYDIAYQKQQKEATVCKPFKLRTSQIPSKKDKIYEDMMRDEETLRENRWPYQNPRARPSTSQEWSPASMMSTSLDSIPAKFTHTAELRASHSKGILKKTVDKEIEELERERKRRHKEAKLRRQVAEKAIANDTTVPRKQQSKEKLRAFREAERARQEEYRQQLNEMKERVDSQPLLFERQSQVNARKVAERKYQETLLNAGIDEDFIRRKGSGVDSADFPLSDDDADNASDKEQSYTANYDDDYDDGLSENDKTPRPGEIDDYTDESDG</sequence>
<feature type="compositionally biased region" description="Acidic residues" evidence="3">
    <location>
        <begin position="763"/>
        <end position="772"/>
    </location>
</feature>
<organism evidence="4 5">
    <name type="scientific">Owenia fusiformis</name>
    <name type="common">Polychaete worm</name>
    <dbReference type="NCBI Taxonomy" id="6347"/>
    <lineage>
        <taxon>Eukaryota</taxon>
        <taxon>Metazoa</taxon>
        <taxon>Spiralia</taxon>
        <taxon>Lophotrochozoa</taxon>
        <taxon>Annelida</taxon>
        <taxon>Polychaeta</taxon>
        <taxon>Sedentaria</taxon>
        <taxon>Canalipalpata</taxon>
        <taxon>Sabellida</taxon>
        <taxon>Oweniida</taxon>
        <taxon>Oweniidae</taxon>
        <taxon>Owenia</taxon>
    </lineage>
</organism>
<dbReference type="InterPro" id="IPR019579">
    <property type="entry name" value="FAM161A/B"/>
</dbReference>
<dbReference type="InterPro" id="IPR051655">
    <property type="entry name" value="FAM161"/>
</dbReference>
<dbReference type="GO" id="GO:0005929">
    <property type="term" value="C:cilium"/>
    <property type="evidence" value="ECO:0007669"/>
    <property type="project" value="TreeGrafter"/>
</dbReference>
<keyword evidence="5" id="KW-1185">Reference proteome</keyword>
<feature type="region of interest" description="Disordered" evidence="3">
    <location>
        <begin position="241"/>
        <end position="280"/>
    </location>
</feature>
<feature type="compositionally biased region" description="Basic and acidic residues" evidence="3">
    <location>
        <begin position="399"/>
        <end position="409"/>
    </location>
</feature>
<dbReference type="GO" id="GO:0005856">
    <property type="term" value="C:cytoskeleton"/>
    <property type="evidence" value="ECO:0007669"/>
    <property type="project" value="UniProtKB-ARBA"/>
</dbReference>
<dbReference type="AlphaFoldDB" id="A0A8S4PFL0"/>
<proteinExistence type="inferred from homology"/>
<feature type="region of interest" description="Disordered" evidence="3">
    <location>
        <begin position="714"/>
        <end position="772"/>
    </location>
</feature>
<feature type="region of interest" description="Disordered" evidence="3">
    <location>
        <begin position="1"/>
        <end position="26"/>
    </location>
</feature>
<feature type="compositionally biased region" description="Basic and acidic residues" evidence="3">
    <location>
        <begin position="643"/>
        <end position="674"/>
    </location>
</feature>
<evidence type="ECO:0000256" key="3">
    <source>
        <dbReference type="SAM" id="MobiDB-lite"/>
    </source>
</evidence>
<dbReference type="OrthoDB" id="2150121at2759"/>
<evidence type="ECO:0000313" key="5">
    <source>
        <dbReference type="Proteomes" id="UP000749559"/>
    </source>
</evidence>
<evidence type="ECO:0000256" key="1">
    <source>
        <dbReference type="ARBA" id="ARBA00006663"/>
    </source>
</evidence>
<evidence type="ECO:0000313" key="4">
    <source>
        <dbReference type="EMBL" id="CAH1792580.1"/>
    </source>
</evidence>
<feature type="region of interest" description="Disordered" evidence="3">
    <location>
        <begin position="634"/>
        <end position="676"/>
    </location>
</feature>
<feature type="compositionally biased region" description="Basic and acidic residues" evidence="3">
    <location>
        <begin position="753"/>
        <end position="762"/>
    </location>
</feature>
<feature type="compositionally biased region" description="Polar residues" evidence="3">
    <location>
        <begin position="1"/>
        <end position="15"/>
    </location>
</feature>
<reference evidence="4" key="1">
    <citation type="submission" date="2022-03" db="EMBL/GenBank/DDBJ databases">
        <authorList>
            <person name="Martin C."/>
        </authorList>
    </citation>
    <scope>NUCLEOTIDE SEQUENCE</scope>
</reference>
<feature type="compositionally biased region" description="Basic and acidic residues" evidence="3">
    <location>
        <begin position="307"/>
        <end position="321"/>
    </location>
</feature>
<feature type="region of interest" description="Disordered" evidence="3">
    <location>
        <begin position="122"/>
        <end position="204"/>
    </location>
</feature>
<accession>A0A8S4PFL0</accession>
<gene>
    <name evidence="4" type="ORF">OFUS_LOCUS17528</name>
</gene>
<feature type="region of interest" description="Disordered" evidence="3">
    <location>
        <begin position="295"/>
        <end position="329"/>
    </location>
</feature>
<feature type="compositionally biased region" description="Low complexity" evidence="3">
    <location>
        <begin position="253"/>
        <end position="262"/>
    </location>
</feature>
<dbReference type="GO" id="GO:0044782">
    <property type="term" value="P:cilium organization"/>
    <property type="evidence" value="ECO:0007669"/>
    <property type="project" value="TreeGrafter"/>
</dbReference>
<feature type="region of interest" description="Disordered" evidence="3">
    <location>
        <begin position="548"/>
        <end position="574"/>
    </location>
</feature>
<dbReference type="Proteomes" id="UP000749559">
    <property type="component" value="Unassembled WGS sequence"/>
</dbReference>
<feature type="compositionally biased region" description="Basic and acidic residues" evidence="3">
    <location>
        <begin position="266"/>
        <end position="275"/>
    </location>
</feature>
<comment type="caution">
    <text evidence="4">The sequence shown here is derived from an EMBL/GenBank/DDBJ whole genome shotgun (WGS) entry which is preliminary data.</text>
</comment>
<evidence type="ECO:0000256" key="2">
    <source>
        <dbReference type="ARBA" id="ARBA00023054"/>
    </source>
</evidence>
<feature type="region of interest" description="Disordered" evidence="3">
    <location>
        <begin position="372"/>
        <end position="415"/>
    </location>
</feature>
<dbReference type="PANTHER" id="PTHR21501">
    <property type="entry name" value="PROTEIN FAM-161"/>
    <property type="match status" value="1"/>
</dbReference>